<evidence type="ECO:0000256" key="2">
    <source>
        <dbReference type="ARBA" id="ARBA00006370"/>
    </source>
</evidence>
<keyword evidence="9" id="KW-1185">Reference proteome</keyword>
<dbReference type="VEuPathDB" id="VectorBase:MDOMA2_005065"/>
<evidence type="ECO:0000256" key="4">
    <source>
        <dbReference type="ARBA" id="ARBA00022729"/>
    </source>
</evidence>
<comment type="subcellular location">
    <subcellularLocation>
        <location evidence="1">Secreted</location>
    </subcellularLocation>
</comment>
<dbReference type="Pfam" id="PF02221">
    <property type="entry name" value="E1_DerP2_DerF2"/>
    <property type="match status" value="1"/>
</dbReference>
<dbReference type="PANTHER" id="PTHR11306:SF36">
    <property type="entry name" value="NIEMANN-PICK TYPE C-2C-RELATED"/>
    <property type="match status" value="1"/>
</dbReference>
<evidence type="ECO:0000256" key="5">
    <source>
        <dbReference type="ARBA" id="ARBA00023157"/>
    </source>
</evidence>
<evidence type="ECO:0000313" key="9">
    <source>
        <dbReference type="Proteomes" id="UP001652621"/>
    </source>
</evidence>
<dbReference type="RefSeq" id="XP_005189525.1">
    <property type="nucleotide sequence ID" value="XM_005189468.3"/>
</dbReference>
<evidence type="ECO:0000256" key="6">
    <source>
        <dbReference type="SAM" id="SignalP"/>
    </source>
</evidence>
<gene>
    <name evidence="8" type="primary">101896365</name>
    <name evidence="10" type="synonym">LOC101896365</name>
</gene>
<name>A0A1I8MGY1_MUSDO</name>
<dbReference type="PANTHER" id="PTHR11306">
    <property type="entry name" value="NIEMANN PICK TYPE C2 PROTEIN NPC2-RELATED"/>
    <property type="match status" value="1"/>
</dbReference>
<dbReference type="Gene3D" id="2.60.40.770">
    <property type="match status" value="1"/>
</dbReference>
<dbReference type="GO" id="GO:0032367">
    <property type="term" value="P:intracellular cholesterol transport"/>
    <property type="evidence" value="ECO:0007669"/>
    <property type="project" value="InterPro"/>
</dbReference>
<dbReference type="OrthoDB" id="6489092at2759"/>
<comment type="similarity">
    <text evidence="2">Belongs to the NPC2 family.</text>
</comment>
<dbReference type="eggNOG" id="KOG4063">
    <property type="taxonomic scope" value="Eukaryota"/>
</dbReference>
<evidence type="ECO:0000256" key="1">
    <source>
        <dbReference type="ARBA" id="ARBA00004613"/>
    </source>
</evidence>
<keyword evidence="5" id="KW-1015">Disulfide bond</keyword>
<evidence type="ECO:0000313" key="10">
    <source>
        <dbReference type="RefSeq" id="XP_005189525.1"/>
    </source>
</evidence>
<dbReference type="InterPro" id="IPR039670">
    <property type="entry name" value="NPC2-like"/>
</dbReference>
<dbReference type="KEGG" id="mde:101896365"/>
<dbReference type="CDD" id="cd00916">
    <property type="entry name" value="Npc2_like"/>
    <property type="match status" value="1"/>
</dbReference>
<dbReference type="EnsemblMetazoa" id="MDOA014505-RA">
    <property type="protein sequence ID" value="MDOA014505-PA"/>
    <property type="gene ID" value="MDOA014505"/>
</dbReference>
<dbReference type="SMART" id="SM00737">
    <property type="entry name" value="ML"/>
    <property type="match status" value="1"/>
</dbReference>
<protein>
    <submittedName>
        <fullName evidence="10">Epididymal secretory protein E1</fullName>
    </submittedName>
</protein>
<dbReference type="GO" id="GO:0032934">
    <property type="term" value="F:sterol binding"/>
    <property type="evidence" value="ECO:0007669"/>
    <property type="project" value="InterPro"/>
</dbReference>
<dbReference type="AlphaFoldDB" id="A0A1I8MGY1"/>
<keyword evidence="3" id="KW-0964">Secreted</keyword>
<dbReference type="EnsemblMetazoa" id="MDOA004776-RA">
    <property type="protein sequence ID" value="MDOA004776-PA"/>
    <property type="gene ID" value="MDOA004776"/>
</dbReference>
<keyword evidence="4 6" id="KW-0732">Signal</keyword>
<dbReference type="InterPro" id="IPR003172">
    <property type="entry name" value="ML_dom"/>
</dbReference>
<dbReference type="VEuPathDB" id="VectorBase:MDOA004776"/>
<feature type="signal peptide" evidence="6">
    <location>
        <begin position="1"/>
        <end position="18"/>
    </location>
</feature>
<dbReference type="InterPro" id="IPR033916">
    <property type="entry name" value="ML_Npc2-like"/>
</dbReference>
<dbReference type="SUPFAM" id="SSF81296">
    <property type="entry name" value="E set domains"/>
    <property type="match status" value="1"/>
</dbReference>
<reference evidence="8" key="1">
    <citation type="submission" date="2020-05" db="UniProtKB">
        <authorList>
            <consortium name="EnsemblMetazoa"/>
        </authorList>
    </citation>
    <scope>IDENTIFICATION</scope>
    <source>
        <strain evidence="8">Aabys</strain>
    </source>
</reference>
<dbReference type="Proteomes" id="UP001652621">
    <property type="component" value="Unplaced"/>
</dbReference>
<proteinExistence type="inferred from homology"/>
<dbReference type="GO" id="GO:0005576">
    <property type="term" value="C:extracellular region"/>
    <property type="evidence" value="ECO:0007669"/>
    <property type="project" value="UniProtKB-SubCell"/>
</dbReference>
<dbReference type="VEuPathDB" id="VectorBase:MDOA014505"/>
<accession>A0A1I8MGY1</accession>
<feature type="domain" description="MD-2-related lipid-recognition" evidence="7">
    <location>
        <begin position="21"/>
        <end position="147"/>
    </location>
</feature>
<evidence type="ECO:0000313" key="8">
    <source>
        <dbReference type="EnsemblMetazoa" id="MDOA014505-PA"/>
    </source>
</evidence>
<evidence type="ECO:0000256" key="3">
    <source>
        <dbReference type="ARBA" id="ARBA00022525"/>
    </source>
</evidence>
<dbReference type="FunFam" id="2.60.40.770:FF:000001">
    <property type="entry name" value="NPC intracellular cholesterol transporter 2"/>
    <property type="match status" value="1"/>
</dbReference>
<dbReference type="InterPro" id="IPR014756">
    <property type="entry name" value="Ig_E-set"/>
</dbReference>
<dbReference type="STRING" id="7370.A0A1I8MGY1"/>
<reference evidence="10" key="2">
    <citation type="submission" date="2025-04" db="UniProtKB">
        <authorList>
            <consortium name="RefSeq"/>
        </authorList>
    </citation>
    <scope>IDENTIFICATION</scope>
    <source>
        <strain evidence="10">Aabys</strain>
    </source>
</reference>
<organism evidence="8">
    <name type="scientific">Musca domestica</name>
    <name type="common">House fly</name>
    <dbReference type="NCBI Taxonomy" id="7370"/>
    <lineage>
        <taxon>Eukaryota</taxon>
        <taxon>Metazoa</taxon>
        <taxon>Ecdysozoa</taxon>
        <taxon>Arthropoda</taxon>
        <taxon>Hexapoda</taxon>
        <taxon>Insecta</taxon>
        <taxon>Pterygota</taxon>
        <taxon>Neoptera</taxon>
        <taxon>Endopterygota</taxon>
        <taxon>Diptera</taxon>
        <taxon>Brachycera</taxon>
        <taxon>Muscomorpha</taxon>
        <taxon>Muscoidea</taxon>
        <taxon>Muscidae</taxon>
        <taxon>Musca</taxon>
    </lineage>
</organism>
<feature type="chain" id="PRO_5014271574" evidence="6">
    <location>
        <begin position="19"/>
        <end position="174"/>
    </location>
</feature>
<evidence type="ECO:0000259" key="7">
    <source>
        <dbReference type="SMART" id="SM00737"/>
    </source>
</evidence>
<sequence>MFRFVVLLLCGLLSSSLATDVKRCDGDKPFPLEVRVKGCEVPPCDIVKGTSVDMEIHFVTYKSVTKATTLVKAKTMGLTVPYELPEEVRNVCPNLLYGAYCPLYPTEDVTYLFLFPIASHYPEISVTVEIYIENQDSELLTCFRCDIKVKKGNAGGSTKEIEHQLDNVNATLVY</sequence>